<feature type="domain" description="DM2" evidence="2">
    <location>
        <begin position="319"/>
        <end position="401"/>
    </location>
</feature>
<accession>M1V7K7</accession>
<dbReference type="Pfam" id="PF02201">
    <property type="entry name" value="SWIB"/>
    <property type="match status" value="1"/>
</dbReference>
<dbReference type="Gramene" id="CMT195CT">
    <property type="protein sequence ID" value="CMT195CT"/>
    <property type="gene ID" value="CMT195C"/>
</dbReference>
<feature type="region of interest" description="Disordered" evidence="1">
    <location>
        <begin position="1"/>
        <end position="42"/>
    </location>
</feature>
<keyword evidence="4" id="KW-1185">Reference proteome</keyword>
<reference evidence="3 4" key="2">
    <citation type="journal article" date="2007" name="BMC Biol.">
        <title>A 100%-complete sequence reveals unusually simple genomic features in the hot-spring red alga Cyanidioschyzon merolae.</title>
        <authorList>
            <person name="Nozaki H."/>
            <person name="Takano H."/>
            <person name="Misumi O."/>
            <person name="Terasawa K."/>
            <person name="Matsuzaki M."/>
            <person name="Maruyama S."/>
            <person name="Nishida K."/>
            <person name="Yagisawa F."/>
            <person name="Yoshida Y."/>
            <person name="Fujiwara T."/>
            <person name="Takio S."/>
            <person name="Tamura K."/>
            <person name="Chung S.J."/>
            <person name="Nakamura S."/>
            <person name="Kuroiwa H."/>
            <person name="Tanaka K."/>
            <person name="Sato N."/>
            <person name="Kuroiwa T."/>
        </authorList>
    </citation>
    <scope>NUCLEOTIDE SEQUENCE [LARGE SCALE GENOMIC DNA]</scope>
    <source>
        <strain evidence="3 4">10D</strain>
    </source>
</reference>
<dbReference type="InterPro" id="IPR003121">
    <property type="entry name" value="SWIB_MDM2_domain"/>
</dbReference>
<dbReference type="Proteomes" id="UP000007014">
    <property type="component" value="Chromosome 20"/>
</dbReference>
<dbReference type="SUPFAM" id="SSF47592">
    <property type="entry name" value="SWIB/MDM2 domain"/>
    <property type="match status" value="1"/>
</dbReference>
<feature type="region of interest" description="Disordered" evidence="1">
    <location>
        <begin position="628"/>
        <end position="649"/>
    </location>
</feature>
<dbReference type="PANTHER" id="PTHR13844">
    <property type="entry name" value="SWI/SNF-RELATED MATRIX-ASSOCIATED ACTIN-DEPENDENT REGULATOR OF CHROMATIN SUBFAMILY D"/>
    <property type="match status" value="1"/>
</dbReference>
<feature type="compositionally biased region" description="Low complexity" evidence="1">
    <location>
        <begin position="633"/>
        <end position="649"/>
    </location>
</feature>
<evidence type="ECO:0000256" key="1">
    <source>
        <dbReference type="SAM" id="MobiDB-lite"/>
    </source>
</evidence>
<dbReference type="RefSeq" id="XP_005539221.1">
    <property type="nucleotide sequence ID" value="XM_005539164.1"/>
</dbReference>
<dbReference type="InterPro" id="IPR036885">
    <property type="entry name" value="SWIB_MDM2_dom_sf"/>
</dbReference>
<evidence type="ECO:0000313" key="4">
    <source>
        <dbReference type="Proteomes" id="UP000007014"/>
    </source>
</evidence>
<dbReference type="CDD" id="cd00855">
    <property type="entry name" value="SWIB-MDM2"/>
    <property type="match status" value="1"/>
</dbReference>
<dbReference type="eggNOG" id="KOG2570">
    <property type="taxonomic scope" value="Eukaryota"/>
</dbReference>
<dbReference type="OrthoDB" id="2040at2759"/>
<feature type="region of interest" description="Disordered" evidence="1">
    <location>
        <begin position="246"/>
        <end position="278"/>
    </location>
</feature>
<protein>
    <submittedName>
        <fullName evidence="3">SWI/SNF related, matrix associated, actin dependent regulator of chromatin, subfamily d</fullName>
    </submittedName>
</protein>
<feature type="compositionally biased region" description="Basic and acidic residues" evidence="1">
    <location>
        <begin position="383"/>
        <end position="407"/>
    </location>
</feature>
<dbReference type="PROSITE" id="PS51925">
    <property type="entry name" value="SWIB_MDM2"/>
    <property type="match status" value="1"/>
</dbReference>
<gene>
    <name evidence="3" type="ORF">CYME_CMT195C</name>
</gene>
<feature type="compositionally biased region" description="Polar residues" evidence="1">
    <location>
        <begin position="24"/>
        <end position="38"/>
    </location>
</feature>
<dbReference type="KEGG" id="cme:CYME_CMT195C"/>
<dbReference type="HOGENOM" id="CLU_422361_0_0_1"/>
<dbReference type="AlphaFoldDB" id="M1V7K7"/>
<dbReference type="STRING" id="280699.M1V7K7"/>
<dbReference type="EMBL" id="AP006502">
    <property type="protein sequence ID" value="BAM83185.1"/>
    <property type="molecule type" value="Genomic_DNA"/>
</dbReference>
<name>M1V7K7_CYAM1</name>
<feature type="compositionally biased region" description="Basic and acidic residues" evidence="1">
    <location>
        <begin position="1"/>
        <end position="21"/>
    </location>
</feature>
<evidence type="ECO:0000259" key="2">
    <source>
        <dbReference type="PROSITE" id="PS51925"/>
    </source>
</evidence>
<dbReference type="GeneID" id="16997741"/>
<organism evidence="3 4">
    <name type="scientific">Cyanidioschyzon merolae (strain NIES-3377 / 10D)</name>
    <name type="common">Unicellular red alga</name>
    <dbReference type="NCBI Taxonomy" id="280699"/>
    <lineage>
        <taxon>Eukaryota</taxon>
        <taxon>Rhodophyta</taxon>
        <taxon>Bangiophyceae</taxon>
        <taxon>Cyanidiales</taxon>
        <taxon>Cyanidiaceae</taxon>
        <taxon>Cyanidioschyzon</taxon>
    </lineage>
</organism>
<dbReference type="Gene3D" id="1.10.245.10">
    <property type="entry name" value="SWIB/MDM2 domain"/>
    <property type="match status" value="1"/>
</dbReference>
<reference evidence="3 4" key="1">
    <citation type="journal article" date="2004" name="Nature">
        <title>Genome sequence of the ultrasmall unicellular red alga Cyanidioschyzon merolae 10D.</title>
        <authorList>
            <person name="Matsuzaki M."/>
            <person name="Misumi O."/>
            <person name="Shin-i T."/>
            <person name="Maruyama S."/>
            <person name="Takahara M."/>
            <person name="Miyagishima S."/>
            <person name="Mori T."/>
            <person name="Nishida K."/>
            <person name="Yagisawa F."/>
            <person name="Nishida K."/>
            <person name="Yoshida Y."/>
            <person name="Nishimura Y."/>
            <person name="Nakao S."/>
            <person name="Kobayashi T."/>
            <person name="Momoyama Y."/>
            <person name="Higashiyama T."/>
            <person name="Minoda A."/>
            <person name="Sano M."/>
            <person name="Nomoto H."/>
            <person name="Oishi K."/>
            <person name="Hayashi H."/>
            <person name="Ohta F."/>
            <person name="Nishizaka S."/>
            <person name="Haga S."/>
            <person name="Miura S."/>
            <person name="Morishita T."/>
            <person name="Kabeya Y."/>
            <person name="Terasawa K."/>
            <person name="Suzuki Y."/>
            <person name="Ishii Y."/>
            <person name="Asakawa S."/>
            <person name="Takano H."/>
            <person name="Ohta N."/>
            <person name="Kuroiwa H."/>
            <person name="Tanaka K."/>
            <person name="Shimizu N."/>
            <person name="Sugano S."/>
            <person name="Sato N."/>
            <person name="Nozaki H."/>
            <person name="Ogasawara N."/>
            <person name="Kohara Y."/>
            <person name="Kuroiwa T."/>
        </authorList>
    </citation>
    <scope>NUCLEOTIDE SEQUENCE [LARGE SCALE GENOMIC DNA]</scope>
    <source>
        <strain evidence="3 4">10D</strain>
    </source>
</reference>
<feature type="region of interest" description="Disordered" evidence="1">
    <location>
        <begin position="383"/>
        <end position="414"/>
    </location>
</feature>
<proteinExistence type="predicted"/>
<feature type="compositionally biased region" description="Basic and acidic residues" evidence="1">
    <location>
        <begin position="508"/>
        <end position="518"/>
    </location>
</feature>
<feature type="region of interest" description="Disordered" evidence="1">
    <location>
        <begin position="479"/>
        <end position="521"/>
    </location>
</feature>
<feature type="compositionally biased region" description="Low complexity" evidence="1">
    <location>
        <begin position="249"/>
        <end position="262"/>
    </location>
</feature>
<sequence>MSAVHDKQLPDVGAPDRERCSEPATLSVSQPEVVSEKQSAGEKREHVVDVAMSAVNEARKLARIEFRRSLQRTLEELAEEVPIFGRLLAFERALDMRVARALQRRDERAAAALLLEAADRGDQLEQARLPGNAPAASNSGLAFPSVAQYPRRRCTFRLFVYNTFEGQEPATGDGAEERTPSWVLRIHGHVLNGPQVAELAFTSVFERVVIAVDPDNHFQQAETIEWRQSLVPGSQVLAGSRLESAFPNADAPSAGPEAAQAACNQGQPRPGQRTEAQHPAAAAAAAAATAADDSIADGIELRRCGQQPVPVTILLYLRRYPPVYQLSPELVALLGVEQDTLAGVLTTFWHYIRRQGLMHPERPGFVLLNEELRRIFGWSKHEPTSAHESHQENERSPNLPRPERTEEPIDDAFEGSVPMMPLHVIGERLREHLGPAPPLELHYTIQFDSPVEHDCYDIEIEWPDALPMDVCTERTGAEIASSGHVSEKNATAKPLSAPGSAGLVGSERPSEDTDKSGDQRAPLHFGRCSLYAGSIEIQKLQQQFEETLERIHAAYLRRDFYRSFAKAPAAFLRDLIVSQARDARLVRGQSGRTIEEERRSGLYYQQWLHEAIPRYLWRTLRSREHQHRQVQYAASEATKAASPSASPTT</sequence>
<evidence type="ECO:0000313" key="3">
    <source>
        <dbReference type="EMBL" id="BAM83185.1"/>
    </source>
</evidence>